<evidence type="ECO:0000256" key="1">
    <source>
        <dbReference type="SAM" id="Phobius"/>
    </source>
</evidence>
<name>A0A432WBW2_9GAMM</name>
<dbReference type="EMBL" id="PIPO01000007">
    <property type="protein sequence ID" value="RUO29543.1"/>
    <property type="molecule type" value="Genomic_DNA"/>
</dbReference>
<accession>A0A432WBW2</accession>
<keyword evidence="1" id="KW-0812">Transmembrane</keyword>
<keyword evidence="1" id="KW-0472">Membrane</keyword>
<protein>
    <submittedName>
        <fullName evidence="2">Uncharacterized protein</fullName>
    </submittedName>
</protein>
<keyword evidence="1" id="KW-1133">Transmembrane helix</keyword>
<comment type="caution">
    <text evidence="2">The sequence shown here is derived from an EMBL/GenBank/DDBJ whole genome shotgun (WGS) entry which is preliminary data.</text>
</comment>
<dbReference type="RefSeq" id="WP_126799918.1">
    <property type="nucleotide sequence ID" value="NZ_PIPO01000007.1"/>
</dbReference>
<dbReference type="AlphaFoldDB" id="A0A432WBW2"/>
<feature type="transmembrane region" description="Helical" evidence="1">
    <location>
        <begin position="6"/>
        <end position="26"/>
    </location>
</feature>
<evidence type="ECO:0000313" key="3">
    <source>
        <dbReference type="Proteomes" id="UP000287823"/>
    </source>
</evidence>
<dbReference type="Proteomes" id="UP000287823">
    <property type="component" value="Unassembled WGS sequence"/>
</dbReference>
<proteinExistence type="predicted"/>
<gene>
    <name evidence="2" type="ORF">CWE14_13855</name>
</gene>
<sequence length="135" mass="15716">MDVSLIVALIGIMAGAAGYWIAMFWMQPILRYRSIRNRVHSDFIYYAQVVNADGLNEDMQKMYRERILANRKASTELSAAYLELPSWYTWWLEHHKFDPAKAAQHLIGYSNTREYDQAHKVQAAIRRLLGLPPET</sequence>
<reference evidence="2 3" key="1">
    <citation type="journal article" date="2011" name="Front. Microbiol.">
        <title>Genomic signatures of strain selection and enhancement in Bacillus atrophaeus var. globigii, a historical biowarfare simulant.</title>
        <authorList>
            <person name="Gibbons H.S."/>
            <person name="Broomall S.M."/>
            <person name="McNew L.A."/>
            <person name="Daligault H."/>
            <person name="Chapman C."/>
            <person name="Bruce D."/>
            <person name="Karavis M."/>
            <person name="Krepps M."/>
            <person name="McGregor P.A."/>
            <person name="Hong C."/>
            <person name="Park K.H."/>
            <person name="Akmal A."/>
            <person name="Feldman A."/>
            <person name="Lin J.S."/>
            <person name="Chang W.E."/>
            <person name="Higgs B.W."/>
            <person name="Demirev P."/>
            <person name="Lindquist J."/>
            <person name="Liem A."/>
            <person name="Fochler E."/>
            <person name="Read T.D."/>
            <person name="Tapia R."/>
            <person name="Johnson S."/>
            <person name="Bishop-Lilly K.A."/>
            <person name="Detter C."/>
            <person name="Han C."/>
            <person name="Sozhamannan S."/>
            <person name="Rosenzweig C.N."/>
            <person name="Skowronski E.W."/>
        </authorList>
    </citation>
    <scope>NUCLEOTIDE SEQUENCE [LARGE SCALE GENOMIC DNA]</scope>
    <source>
        <strain evidence="2 3">Y4G10-17</strain>
    </source>
</reference>
<organism evidence="2 3">
    <name type="scientific">Aliidiomarina soli</name>
    <dbReference type="NCBI Taxonomy" id="1928574"/>
    <lineage>
        <taxon>Bacteria</taxon>
        <taxon>Pseudomonadati</taxon>
        <taxon>Pseudomonadota</taxon>
        <taxon>Gammaproteobacteria</taxon>
        <taxon>Alteromonadales</taxon>
        <taxon>Idiomarinaceae</taxon>
        <taxon>Aliidiomarina</taxon>
    </lineage>
</organism>
<evidence type="ECO:0000313" key="2">
    <source>
        <dbReference type="EMBL" id="RUO29543.1"/>
    </source>
</evidence>
<keyword evidence="3" id="KW-1185">Reference proteome</keyword>